<evidence type="ECO:0000313" key="5">
    <source>
        <dbReference type="Proteomes" id="UP001419084"/>
    </source>
</evidence>
<proteinExistence type="predicted"/>
<organism evidence="3 4">
    <name type="scientific">Lacrimispora amygdalina</name>
    <dbReference type="NCBI Taxonomy" id="253257"/>
    <lineage>
        <taxon>Bacteria</taxon>
        <taxon>Bacillati</taxon>
        <taxon>Bacillota</taxon>
        <taxon>Clostridia</taxon>
        <taxon>Lachnospirales</taxon>
        <taxon>Lachnospiraceae</taxon>
        <taxon>Lacrimispora</taxon>
    </lineage>
</organism>
<reference evidence="3 4" key="1">
    <citation type="submission" date="2018-07" db="EMBL/GenBank/DDBJ databases">
        <title>New species, Clostridium PI-S10-A1B.</title>
        <authorList>
            <person name="Krishna G."/>
            <person name="Summeta K."/>
            <person name="Shikha S."/>
            <person name="Prabhu P.B."/>
            <person name="Suresh K."/>
        </authorList>
    </citation>
    <scope>NUCLEOTIDE SEQUENCE [LARGE SCALE GENOMIC DNA]</scope>
    <source>
        <strain evidence="3 4">PI-S10-A1B</strain>
    </source>
</reference>
<keyword evidence="1" id="KW-1133">Transmembrane helix</keyword>
<comment type="caution">
    <text evidence="3">The sequence shown here is derived from an EMBL/GenBank/DDBJ whole genome shotgun (WGS) entry which is preliminary data.</text>
</comment>
<gene>
    <name evidence="3" type="ORF">DS742_19545</name>
    <name evidence="2" type="ORF">LAD12857_48670</name>
</gene>
<keyword evidence="1" id="KW-0812">Transmembrane</keyword>
<dbReference type="EMBL" id="BRPJ01000101">
    <property type="protein sequence ID" value="GLB32944.1"/>
    <property type="molecule type" value="Genomic_DNA"/>
</dbReference>
<dbReference type="AlphaFoldDB" id="A0A3E2N8A3"/>
<evidence type="ECO:0000313" key="2">
    <source>
        <dbReference type="EMBL" id="GLB32944.1"/>
    </source>
</evidence>
<dbReference type="InterPro" id="IPR024414">
    <property type="entry name" value="Uncharacterised_PrgI"/>
</dbReference>
<feature type="transmembrane region" description="Helical" evidence="1">
    <location>
        <begin position="27"/>
        <end position="44"/>
    </location>
</feature>
<reference evidence="2 5" key="2">
    <citation type="journal article" date="2024" name="Int. J. Syst. Evol. Microbiol.">
        <title>Lacrimispora brassicae sp. nov. isolated from fermented cabbage, and proposal of Clostridium indicum Gundawar et al. 2019 and Clostridium methoxybenzovorans Mechichi et al. 1999 as heterotypic synonyms of Lacrimispora amygdalina (Parshina et al. 2003) Haas and Blanchard 2020 and Lacrimispora indolis (McClung and McCoy 1957) Haas and Blanchard 2020, respectively.</title>
        <authorList>
            <person name="Kobayashi H."/>
            <person name="Tanizawa Y."/>
            <person name="Sakamoto M."/>
            <person name="Ohkuma M."/>
            <person name="Tohno M."/>
        </authorList>
    </citation>
    <scope>NUCLEOTIDE SEQUENCE [LARGE SCALE GENOMIC DNA]</scope>
    <source>
        <strain evidence="2 5">DSM 12857</strain>
    </source>
</reference>
<dbReference type="RefSeq" id="WP_044943914.1">
    <property type="nucleotide sequence ID" value="NZ_BRPJ01000101.1"/>
</dbReference>
<dbReference type="EMBL" id="QOHO01000065">
    <property type="protein sequence ID" value="RFZ77247.1"/>
    <property type="molecule type" value="Genomic_DNA"/>
</dbReference>
<accession>A0A3E2N8A3</accession>
<keyword evidence="5" id="KW-1185">Reference proteome</keyword>
<evidence type="ECO:0000313" key="3">
    <source>
        <dbReference type="EMBL" id="RFZ77247.1"/>
    </source>
</evidence>
<feature type="transmembrane region" description="Helical" evidence="1">
    <location>
        <begin position="50"/>
        <end position="70"/>
    </location>
</feature>
<evidence type="ECO:0000256" key="1">
    <source>
        <dbReference type="SAM" id="Phobius"/>
    </source>
</evidence>
<evidence type="ECO:0000313" key="4">
    <source>
        <dbReference type="Proteomes" id="UP000260680"/>
    </source>
</evidence>
<keyword evidence="1" id="KW-0472">Membrane</keyword>
<dbReference type="Proteomes" id="UP000260680">
    <property type="component" value="Unassembled WGS sequence"/>
</dbReference>
<dbReference type="Pfam" id="PF12666">
    <property type="entry name" value="PrgI"/>
    <property type="match status" value="1"/>
</dbReference>
<sequence>MAAYIPVPRDLTRVKTKVFFNLTKRQLLCFGAAALIGVPIFFLVKATGNVSLAALSMMIVMLPLFFLAMYEKDGQPLEVVVEHFIQTKFVRPKVRPYQTDNYYDALMRQYKLEKEVERIVFQKEAAGKKHQNACKSESETAARN</sequence>
<name>A0A3E2N8A3_9FIRM</name>
<dbReference type="OrthoDB" id="9790748at2"/>
<protein>
    <submittedName>
        <fullName evidence="3">PrgI family protein</fullName>
    </submittedName>
    <submittedName>
        <fullName evidence="2">Transposase</fullName>
    </submittedName>
</protein>
<dbReference type="Proteomes" id="UP001419084">
    <property type="component" value="Unassembled WGS sequence"/>
</dbReference>